<evidence type="ECO:0000313" key="3">
    <source>
        <dbReference type="Proteomes" id="UP001597055"/>
    </source>
</evidence>
<keyword evidence="1" id="KW-0812">Transmembrane</keyword>
<evidence type="ECO:0000256" key="1">
    <source>
        <dbReference type="SAM" id="Phobius"/>
    </source>
</evidence>
<name>A0ABW3AJX4_9MICO</name>
<dbReference type="EMBL" id="JBHTII010000002">
    <property type="protein sequence ID" value="MFD0791260.1"/>
    <property type="molecule type" value="Genomic_DNA"/>
</dbReference>
<keyword evidence="1" id="KW-0472">Membrane</keyword>
<feature type="transmembrane region" description="Helical" evidence="1">
    <location>
        <begin position="39"/>
        <end position="58"/>
    </location>
</feature>
<protein>
    <recommendedName>
        <fullName evidence="4">Fimbrial assembly protein (PilN)</fullName>
    </recommendedName>
</protein>
<keyword evidence="3" id="KW-1185">Reference proteome</keyword>
<gene>
    <name evidence="2" type="ORF">ACFQ0P_12690</name>
</gene>
<dbReference type="RefSeq" id="WP_204979037.1">
    <property type="nucleotide sequence ID" value="NZ_JBHTII010000002.1"/>
</dbReference>
<keyword evidence="1" id="KW-1133">Transmembrane helix</keyword>
<evidence type="ECO:0000313" key="2">
    <source>
        <dbReference type="EMBL" id="MFD0791260.1"/>
    </source>
</evidence>
<evidence type="ECO:0008006" key="4">
    <source>
        <dbReference type="Google" id="ProtNLM"/>
    </source>
</evidence>
<accession>A0ABW3AJX4</accession>
<dbReference type="Proteomes" id="UP001597055">
    <property type="component" value="Unassembled WGS sequence"/>
</dbReference>
<comment type="caution">
    <text evidence="2">The sequence shown here is derived from an EMBL/GenBank/DDBJ whole genome shotgun (WGS) entry which is preliminary data.</text>
</comment>
<proteinExistence type="predicted"/>
<organism evidence="2 3">
    <name type="scientific">Microbacterium insulae</name>
    <dbReference type="NCBI Taxonomy" id="483014"/>
    <lineage>
        <taxon>Bacteria</taxon>
        <taxon>Bacillati</taxon>
        <taxon>Actinomycetota</taxon>
        <taxon>Actinomycetes</taxon>
        <taxon>Micrococcales</taxon>
        <taxon>Microbacteriaceae</taxon>
        <taxon>Microbacterium</taxon>
    </lineage>
</organism>
<reference evidence="3" key="1">
    <citation type="journal article" date="2019" name="Int. J. Syst. Evol. Microbiol.">
        <title>The Global Catalogue of Microorganisms (GCM) 10K type strain sequencing project: providing services to taxonomists for standard genome sequencing and annotation.</title>
        <authorList>
            <consortium name="The Broad Institute Genomics Platform"/>
            <consortium name="The Broad Institute Genome Sequencing Center for Infectious Disease"/>
            <person name="Wu L."/>
            <person name="Ma J."/>
        </authorList>
    </citation>
    <scope>NUCLEOTIDE SEQUENCE [LARGE SCALE GENOMIC DNA]</scope>
    <source>
        <strain evidence="3">CCUG 54523</strain>
    </source>
</reference>
<sequence>MAAAVAPALALPAVAQVNLMPRAEIERRQTSALLRRWVGFLLLALLVVAVVCGGTVWLQFGAQQRLASEQARTQSLLTDLAALSDVRATLELESELTTFREQAMATDLEWAGLLSTIESALPAGVAVSGFQLAPGGVPIGEESASEVGAVGSVFLKSAVPQDIVALVRTLRPVEGVLVAEAWKITPDPEGGFTYEIRVAFDQSVYTGAYREESGE</sequence>